<evidence type="ECO:0000259" key="2">
    <source>
        <dbReference type="PROSITE" id="PS50006"/>
    </source>
</evidence>
<dbReference type="SUPFAM" id="SSF49879">
    <property type="entry name" value="SMAD/FHA domain"/>
    <property type="match status" value="1"/>
</dbReference>
<proteinExistence type="predicted"/>
<reference evidence="3 4" key="1">
    <citation type="submission" date="2019-05" db="EMBL/GenBank/DDBJ databases">
        <title>Marivita sp. nov. isolated from sea sediment.</title>
        <authorList>
            <person name="Kim W."/>
        </authorList>
    </citation>
    <scope>NUCLEOTIDE SEQUENCE [LARGE SCALE GENOMIC DNA]</scope>
    <source>
        <strain evidence="3 4">CAU 1492</strain>
    </source>
</reference>
<dbReference type="EMBL" id="VCPC01000001">
    <property type="protein sequence ID" value="TMV15747.1"/>
    <property type="molecule type" value="Genomic_DNA"/>
</dbReference>
<gene>
    <name evidence="3" type="ORF">FGK64_05945</name>
</gene>
<evidence type="ECO:0000256" key="1">
    <source>
        <dbReference type="SAM" id="MobiDB-lite"/>
    </source>
</evidence>
<comment type="caution">
    <text evidence="3">The sequence shown here is derived from an EMBL/GenBank/DDBJ whole genome shotgun (WGS) entry which is preliminary data.</text>
</comment>
<name>A0ABY2XH66_9RHOB</name>
<accession>A0ABY2XH66</accession>
<dbReference type="Pfam" id="PF00498">
    <property type="entry name" value="FHA"/>
    <property type="match status" value="1"/>
</dbReference>
<sequence>MRAQGFAPEVSQPSKDATPAPRPSAGRVRTRLLGFTGGEGHLPRDPVETSRDAAVSAAIGKPPRVEFPVGWIVVARGPGRGAHFALASGVSLIGRGDDNSVCLDFGDTAISRQNHAAIAYDDEAKAFYLGHGGKSNIIRLNGRPVLSTEEMHNGDEIRIGETVLKLVALCGADFTWTPEPGDG</sequence>
<dbReference type="CDD" id="cd00060">
    <property type="entry name" value="FHA"/>
    <property type="match status" value="1"/>
</dbReference>
<evidence type="ECO:0000313" key="4">
    <source>
        <dbReference type="Proteomes" id="UP001191082"/>
    </source>
</evidence>
<keyword evidence="4" id="KW-1185">Reference proteome</keyword>
<feature type="domain" description="FHA" evidence="2">
    <location>
        <begin position="91"/>
        <end position="145"/>
    </location>
</feature>
<protein>
    <submittedName>
        <fullName evidence="3">FHA domain-containing protein</fullName>
    </submittedName>
</protein>
<dbReference type="PROSITE" id="PS50006">
    <property type="entry name" value="FHA_DOMAIN"/>
    <property type="match status" value="1"/>
</dbReference>
<organism evidence="3 4">
    <name type="scientific">Arenibacterium halophilum</name>
    <dbReference type="NCBI Taxonomy" id="2583821"/>
    <lineage>
        <taxon>Bacteria</taxon>
        <taxon>Pseudomonadati</taxon>
        <taxon>Pseudomonadota</taxon>
        <taxon>Alphaproteobacteria</taxon>
        <taxon>Rhodobacterales</taxon>
        <taxon>Paracoccaceae</taxon>
        <taxon>Arenibacterium</taxon>
    </lineage>
</organism>
<evidence type="ECO:0000313" key="3">
    <source>
        <dbReference type="EMBL" id="TMV15747.1"/>
    </source>
</evidence>
<dbReference type="InterPro" id="IPR000253">
    <property type="entry name" value="FHA_dom"/>
</dbReference>
<dbReference type="InterPro" id="IPR008984">
    <property type="entry name" value="SMAD_FHA_dom_sf"/>
</dbReference>
<dbReference type="Proteomes" id="UP001191082">
    <property type="component" value="Unassembled WGS sequence"/>
</dbReference>
<dbReference type="Gene3D" id="2.60.200.20">
    <property type="match status" value="1"/>
</dbReference>
<feature type="region of interest" description="Disordered" evidence="1">
    <location>
        <begin position="1"/>
        <end position="28"/>
    </location>
</feature>